<comment type="caution">
    <text evidence="2">The sequence shown here is derived from an EMBL/GenBank/DDBJ whole genome shotgun (WGS) entry which is preliminary data.</text>
</comment>
<evidence type="ECO:0000259" key="1">
    <source>
        <dbReference type="SMART" id="SM00953"/>
    </source>
</evidence>
<dbReference type="EMBL" id="SMFM01000005">
    <property type="protein sequence ID" value="TDD75630.1"/>
    <property type="molecule type" value="Genomic_DNA"/>
</dbReference>
<keyword evidence="3" id="KW-1185">Reference proteome</keyword>
<evidence type="ECO:0000313" key="2">
    <source>
        <dbReference type="EMBL" id="TDD75630.1"/>
    </source>
</evidence>
<dbReference type="Pfam" id="PF08808">
    <property type="entry name" value="RES"/>
    <property type="match status" value="1"/>
</dbReference>
<name>A0A4R5AUB9_9FLAO</name>
<dbReference type="AlphaFoldDB" id="A0A4R5AUB9"/>
<gene>
    <name evidence="2" type="ORF">E0F89_12135</name>
</gene>
<dbReference type="Proteomes" id="UP000295278">
    <property type="component" value="Unassembled WGS sequence"/>
</dbReference>
<proteinExistence type="predicted"/>
<organism evidence="2 3">
    <name type="scientific">Flavobacterium caseinilyticum</name>
    <dbReference type="NCBI Taxonomy" id="2541732"/>
    <lineage>
        <taxon>Bacteria</taxon>
        <taxon>Pseudomonadati</taxon>
        <taxon>Bacteroidota</taxon>
        <taxon>Flavobacteriia</taxon>
        <taxon>Flavobacteriales</taxon>
        <taxon>Flavobacteriaceae</taxon>
        <taxon>Flavobacterium</taxon>
    </lineage>
</organism>
<dbReference type="InterPro" id="IPR014914">
    <property type="entry name" value="RES_dom"/>
</dbReference>
<reference evidence="2 3" key="1">
    <citation type="submission" date="2019-03" db="EMBL/GenBank/DDBJ databases">
        <title>Flavobacterium AT-3-2 sp. nov., isolated from arctic soil.</title>
        <authorList>
            <person name="Chaudhary D.K."/>
        </authorList>
    </citation>
    <scope>NUCLEOTIDE SEQUENCE [LARGE SCALE GENOMIC DNA]</scope>
    <source>
        <strain evidence="2 3">AT-3-2</strain>
    </source>
</reference>
<sequence>MNDEDEILLCIECAKDIRLKKLIQIINTKGFCTCCGNTKYIIDIYSNEFIQMTKALIRYHYSEWDYNEHWGGNGYTSLFYEDDNVFFNKQNFKDNEVYDELIDRIACFEVYEDYDKGVSIFAGYYEGEQNPLLQSIKSSLDYSIIEIEDKLKNENYFKFEEKIIQILSEYSEICKSKIEKNSEFYRARIGYADSKRSILGGGFEGEIIFQPYSNSEMGAPPPNLAGFGRINRAGVSYLYCASDKYTAISEIRPHPGDIVSIGKFIANKELFIFDVTETQFLKFYHNDESLYKFKKLNTFTELMQKVIPPSERQAYNITQLIADCARKLKFDGILFPSSVGNGENLVVFNPEYMNYTYENAEIVEIKEVKYEYFKRQCTKDISEIQ</sequence>
<accession>A0A4R5AUB9</accession>
<feature type="domain" description="RES" evidence="1">
    <location>
        <begin position="213"/>
        <end position="359"/>
    </location>
</feature>
<dbReference type="OrthoDB" id="648213at2"/>
<dbReference type="RefSeq" id="WP_131910039.1">
    <property type="nucleotide sequence ID" value="NZ_SMFM01000005.1"/>
</dbReference>
<evidence type="ECO:0000313" key="3">
    <source>
        <dbReference type="Proteomes" id="UP000295278"/>
    </source>
</evidence>
<dbReference type="SMART" id="SM00953">
    <property type="entry name" value="RES"/>
    <property type="match status" value="1"/>
</dbReference>
<protein>
    <submittedName>
        <fullName evidence="2">RES domain-containing protein</fullName>
    </submittedName>
</protein>